<keyword evidence="4" id="KW-0520">NAD</keyword>
<keyword evidence="3" id="KW-0560">Oxidoreductase</keyword>
<dbReference type="GO" id="GO:0019354">
    <property type="term" value="P:siroheme biosynthetic process"/>
    <property type="evidence" value="ECO:0007669"/>
    <property type="project" value="UniProtKB-UniPathway"/>
</dbReference>
<dbReference type="InterPro" id="IPR006367">
    <property type="entry name" value="Sirohaem_synthase_N"/>
</dbReference>
<evidence type="ECO:0000256" key="2">
    <source>
        <dbReference type="ARBA" id="ARBA00012400"/>
    </source>
</evidence>
<dbReference type="HOGENOM" id="CLU_011276_8_3_0"/>
<keyword evidence="5" id="KW-0627">Porphyrin biosynthesis</keyword>
<evidence type="ECO:0000256" key="5">
    <source>
        <dbReference type="ARBA" id="ARBA00023244"/>
    </source>
</evidence>
<dbReference type="RefSeq" id="WP_013447313.1">
    <property type="nucleotide sequence ID" value="NC_014749.1"/>
</dbReference>
<proteinExistence type="predicted"/>
<keyword evidence="8" id="KW-1185">Reference proteome</keyword>
<dbReference type="EMBL" id="CP002348">
    <property type="protein sequence ID" value="ADR20012.1"/>
    <property type="molecule type" value="Genomic_DNA"/>
</dbReference>
<evidence type="ECO:0000313" key="7">
    <source>
        <dbReference type="EMBL" id="ADR20012.1"/>
    </source>
</evidence>
<dbReference type="SUPFAM" id="SSF75615">
    <property type="entry name" value="Siroheme synthase middle domains-like"/>
    <property type="match status" value="1"/>
</dbReference>
<geneLocation type="plasmid" evidence="7 8">
    <name>pCALNI01</name>
</geneLocation>
<reference key="1">
    <citation type="submission" date="2010-11" db="EMBL/GenBank/DDBJ databases">
        <title>The complete genome of plasmid of Calditerrivibrio nitroreducens DSM 19672.</title>
        <authorList>
            <consortium name="US DOE Joint Genome Institute (JGI-PGF)"/>
            <person name="Lucas S."/>
            <person name="Copeland A."/>
            <person name="Lapidus A."/>
            <person name="Bruce D."/>
            <person name="Goodwin L."/>
            <person name="Pitluck S."/>
            <person name="Kyrpides N."/>
            <person name="Mavromatis K."/>
            <person name="Ivanova N."/>
            <person name="Mikhailova N."/>
            <person name="Zeytun A."/>
            <person name="Brettin T."/>
            <person name="Detter J.C."/>
            <person name="Tapia R."/>
            <person name="Han C."/>
            <person name="Land M."/>
            <person name="Hauser L."/>
            <person name="Markowitz V."/>
            <person name="Cheng J.-F."/>
            <person name="Hugenholtz P."/>
            <person name="Woyke T."/>
            <person name="Wu D."/>
            <person name="Spring S."/>
            <person name="Schroeder M."/>
            <person name="Brambilla E."/>
            <person name="Klenk H.-P."/>
            <person name="Eisen J.A."/>
        </authorList>
    </citation>
    <scope>NUCLEOTIDE SEQUENCE</scope>
    <source>
        <strain>DSM 19672</strain>
    </source>
</reference>
<dbReference type="InterPro" id="IPR036291">
    <property type="entry name" value="NAD(P)-bd_dom_sf"/>
</dbReference>
<dbReference type="UniPathway" id="UPA00262">
    <property type="reaction ID" value="UER00222"/>
</dbReference>
<dbReference type="eggNOG" id="COG1648">
    <property type="taxonomic scope" value="Bacteria"/>
</dbReference>
<dbReference type="EC" id="1.3.1.76" evidence="2"/>
<protein>
    <recommendedName>
        <fullName evidence="2">precorrin-2 dehydrogenase</fullName>
        <ecNumber evidence="2">1.3.1.76</ecNumber>
    </recommendedName>
</protein>
<dbReference type="Gene3D" id="3.40.50.720">
    <property type="entry name" value="NAD(P)-binding Rossmann-like Domain"/>
    <property type="match status" value="1"/>
</dbReference>
<comment type="pathway">
    <text evidence="1">Porphyrin-containing compound metabolism; siroheme biosynthesis; sirohydrochlorin from precorrin-2: step 1/1.</text>
</comment>
<dbReference type="PANTHER" id="PTHR35330">
    <property type="entry name" value="SIROHEME BIOSYNTHESIS PROTEIN MET8"/>
    <property type="match status" value="1"/>
</dbReference>
<evidence type="ECO:0000256" key="3">
    <source>
        <dbReference type="ARBA" id="ARBA00023002"/>
    </source>
</evidence>
<accession>E4TKE0</accession>
<comment type="catalytic activity">
    <reaction evidence="6">
        <text>precorrin-2 + NAD(+) = sirohydrochlorin + NADH + 2 H(+)</text>
        <dbReference type="Rhea" id="RHEA:15613"/>
        <dbReference type="ChEBI" id="CHEBI:15378"/>
        <dbReference type="ChEBI" id="CHEBI:57540"/>
        <dbReference type="ChEBI" id="CHEBI:57945"/>
        <dbReference type="ChEBI" id="CHEBI:58351"/>
        <dbReference type="ChEBI" id="CHEBI:58827"/>
        <dbReference type="EC" id="1.3.1.76"/>
    </reaction>
</comment>
<dbReference type="PANTHER" id="PTHR35330:SF1">
    <property type="entry name" value="SIROHEME BIOSYNTHESIS PROTEIN MET8"/>
    <property type="match status" value="1"/>
</dbReference>
<evidence type="ECO:0000313" key="8">
    <source>
        <dbReference type="Proteomes" id="UP000007039"/>
    </source>
</evidence>
<dbReference type="SUPFAM" id="SSF51735">
    <property type="entry name" value="NAD(P)-binding Rossmann-fold domains"/>
    <property type="match status" value="1"/>
</dbReference>
<dbReference type="Gene3D" id="3.30.160.110">
    <property type="entry name" value="Siroheme synthase, domain 2"/>
    <property type="match status" value="1"/>
</dbReference>
<keyword evidence="7" id="KW-0614">Plasmid</keyword>
<reference evidence="7 8" key="2">
    <citation type="journal article" date="2011" name="Stand. Genomic Sci.">
        <title>Complete genome sequence of Calditerrivibrio nitroreducens type strain (Yu37-1).</title>
        <authorList>
            <person name="Pitluck S."/>
            <person name="Sikorski J."/>
            <person name="Zeytun A."/>
            <person name="Lapidus A."/>
            <person name="Nolan M."/>
            <person name="Lucas S."/>
            <person name="Hammon N."/>
            <person name="Deshpande S."/>
            <person name="Cheng J.F."/>
            <person name="Tapia R."/>
            <person name="Han C."/>
            <person name="Goodwin L."/>
            <person name="Liolios K."/>
            <person name="Pagani I."/>
            <person name="Ivanova N."/>
            <person name="Mavromatis K."/>
            <person name="Pati A."/>
            <person name="Chen A."/>
            <person name="Palaniappan K."/>
            <person name="Hauser L."/>
            <person name="Chang Y.J."/>
            <person name="Jeffries C.D."/>
            <person name="Detter J.C."/>
            <person name="Brambilla E."/>
            <person name="Djao O.D."/>
            <person name="Rohde M."/>
            <person name="Spring S."/>
            <person name="Goker M."/>
            <person name="Woyke T."/>
            <person name="Bristow J."/>
            <person name="Eisen J.A."/>
            <person name="Markowitz V."/>
            <person name="Hugenholtz P."/>
            <person name="Kyrpides N.C."/>
            <person name="Klenk H.P."/>
            <person name="Land M."/>
        </authorList>
    </citation>
    <scope>NUCLEOTIDE SEQUENCE [LARGE SCALE GENOMIC DNA]</scope>
    <source>
        <strain evidence="8">DSM 19672 / NBRC 101217 / Yu37-1</strain>
        <plasmid evidence="8">Plasmid pCALNI01</plasmid>
    </source>
</reference>
<sequence>MFPLIFKLSDKKLLFIGGGNIAKRKLLSILNQSNPEVTIISKELHPDIKKLLSTNKITWIKSSFKEELLKQKYDLAFICTDDKELNTKAALILKKIGTPTNICDNKELSDFFTPAIVSQDDIIISISTKGKSPAFAKQLKEVISKTLKELK</sequence>
<dbReference type="GO" id="GO:0043115">
    <property type="term" value="F:precorrin-2 dehydrogenase activity"/>
    <property type="evidence" value="ECO:0007669"/>
    <property type="project" value="UniProtKB-EC"/>
</dbReference>
<evidence type="ECO:0000256" key="1">
    <source>
        <dbReference type="ARBA" id="ARBA00005010"/>
    </source>
</evidence>
<evidence type="ECO:0000256" key="4">
    <source>
        <dbReference type="ARBA" id="ARBA00023027"/>
    </source>
</evidence>
<dbReference type="AlphaFoldDB" id="E4TKE0"/>
<organism evidence="7 8">
    <name type="scientific">Calditerrivibrio nitroreducens (strain DSM 19672 / NBRC 101217 / Yu37-1)</name>
    <dbReference type="NCBI Taxonomy" id="768670"/>
    <lineage>
        <taxon>Bacteria</taxon>
        <taxon>Pseudomonadati</taxon>
        <taxon>Deferribacterota</taxon>
        <taxon>Deferribacteres</taxon>
        <taxon>Deferribacterales</taxon>
        <taxon>Calditerrivibrionaceae</taxon>
    </lineage>
</organism>
<dbReference type="InterPro" id="IPR028161">
    <property type="entry name" value="Met8-like"/>
</dbReference>
<dbReference type="OrthoDB" id="9815856at2"/>
<dbReference type="Proteomes" id="UP000007039">
    <property type="component" value="Plasmid pCALNI01"/>
</dbReference>
<evidence type="ECO:0000256" key="6">
    <source>
        <dbReference type="ARBA" id="ARBA00047561"/>
    </source>
</evidence>
<dbReference type="GO" id="GO:0004325">
    <property type="term" value="F:ferrochelatase activity"/>
    <property type="evidence" value="ECO:0007669"/>
    <property type="project" value="InterPro"/>
</dbReference>
<dbReference type="KEGG" id="cni:Calni_2122"/>
<dbReference type="Pfam" id="PF13241">
    <property type="entry name" value="NAD_binding_7"/>
    <property type="match status" value="1"/>
</dbReference>
<gene>
    <name evidence="7" type="ordered locus">Calni_2122</name>
</gene>
<name>E4TKE0_CALNY</name>
<dbReference type="NCBIfam" id="TIGR01470">
    <property type="entry name" value="cysG_Nterm"/>
    <property type="match status" value="1"/>
</dbReference>